<dbReference type="SUPFAM" id="SSF53474">
    <property type="entry name" value="alpha/beta-Hydrolases"/>
    <property type="match status" value="1"/>
</dbReference>
<proteinExistence type="predicted"/>
<organism evidence="1 2">
    <name type="scientific">Amycolatopsis taiwanensis</name>
    <dbReference type="NCBI Taxonomy" id="342230"/>
    <lineage>
        <taxon>Bacteria</taxon>
        <taxon>Bacillati</taxon>
        <taxon>Actinomycetota</taxon>
        <taxon>Actinomycetes</taxon>
        <taxon>Pseudonocardiales</taxon>
        <taxon>Pseudonocardiaceae</taxon>
        <taxon>Amycolatopsis</taxon>
    </lineage>
</organism>
<sequence>MVRLAEDMYAAWIAFASGENPGWPSYDLDRRPVMRFDTTSQVVNDPKPAERTIWDGVFATDWGLHNAR</sequence>
<gene>
    <name evidence="1" type="ORF">Atai01_67050</name>
</gene>
<comment type="caution">
    <text evidence="1">The sequence shown here is derived from an EMBL/GenBank/DDBJ whole genome shotgun (WGS) entry which is preliminary data.</text>
</comment>
<protein>
    <recommendedName>
        <fullName evidence="3">Carboxylesterase type B domain-containing protein</fullName>
    </recommendedName>
</protein>
<evidence type="ECO:0000313" key="2">
    <source>
        <dbReference type="Proteomes" id="UP001165136"/>
    </source>
</evidence>
<dbReference type="EMBL" id="BSTI01000020">
    <property type="protein sequence ID" value="GLY70086.1"/>
    <property type="molecule type" value="Genomic_DNA"/>
</dbReference>
<dbReference type="Gene3D" id="3.40.50.1820">
    <property type="entry name" value="alpha/beta hydrolase"/>
    <property type="match status" value="1"/>
</dbReference>
<accession>A0A9W6VL25</accession>
<evidence type="ECO:0008006" key="3">
    <source>
        <dbReference type="Google" id="ProtNLM"/>
    </source>
</evidence>
<keyword evidence="2" id="KW-1185">Reference proteome</keyword>
<dbReference type="AlphaFoldDB" id="A0A9W6VL25"/>
<dbReference type="InterPro" id="IPR029058">
    <property type="entry name" value="AB_hydrolase_fold"/>
</dbReference>
<dbReference type="Proteomes" id="UP001165136">
    <property type="component" value="Unassembled WGS sequence"/>
</dbReference>
<reference evidence="1" key="1">
    <citation type="submission" date="2023-03" db="EMBL/GenBank/DDBJ databases">
        <title>Amycolatopsis taiwanensis NBRC 103393.</title>
        <authorList>
            <person name="Ichikawa N."/>
            <person name="Sato H."/>
            <person name="Tonouchi N."/>
        </authorList>
    </citation>
    <scope>NUCLEOTIDE SEQUENCE</scope>
    <source>
        <strain evidence="1">NBRC 103393</strain>
    </source>
</reference>
<name>A0A9W6VL25_9PSEU</name>
<evidence type="ECO:0000313" key="1">
    <source>
        <dbReference type="EMBL" id="GLY70086.1"/>
    </source>
</evidence>
<dbReference type="RefSeq" id="WP_285489391.1">
    <property type="nucleotide sequence ID" value="NZ_BSTI01000020.1"/>
</dbReference>